<dbReference type="RefSeq" id="WP_150094283.1">
    <property type="nucleotide sequence ID" value="NZ_VWXX01000031.1"/>
</dbReference>
<protein>
    <submittedName>
        <fullName evidence="2">SIR2 family protein</fullName>
    </submittedName>
</protein>
<dbReference type="Proteomes" id="UP000322981">
    <property type="component" value="Unassembled WGS sequence"/>
</dbReference>
<proteinExistence type="predicted"/>
<dbReference type="InterPro" id="IPR029035">
    <property type="entry name" value="DHS-like_NAD/FAD-binding_dom"/>
</dbReference>
<evidence type="ECO:0000313" key="3">
    <source>
        <dbReference type="Proteomes" id="UP000322981"/>
    </source>
</evidence>
<comment type="caution">
    <text evidence="2">The sequence shown here is derived from an EMBL/GenBank/DDBJ whole genome shotgun (WGS) entry which is preliminary data.</text>
</comment>
<dbReference type="OrthoDB" id="9812283at2"/>
<reference evidence="2 3" key="1">
    <citation type="submission" date="2019-09" db="EMBL/GenBank/DDBJ databases">
        <title>Whole-genome sequence of the purple sulfur bacterium Thiohalocapsa marina DSM 19078.</title>
        <authorList>
            <person name="Kyndt J.A."/>
            <person name="Meyer T.E."/>
        </authorList>
    </citation>
    <scope>NUCLEOTIDE SEQUENCE [LARGE SCALE GENOMIC DNA]</scope>
    <source>
        <strain evidence="2 3">DSM 19078</strain>
    </source>
</reference>
<sequence>MTTHDEDKPIKAFKAPREVEWRPLEAKPDDDDQQRRARNNQEELHNMLLGSLQMQHVVVLAGSGCSLSAGAPSMSDLWDAVVGKPATEEAKTAATTVNHDITTENIEALLSRIEASLQLNEEAALRQFLNDSKRIILQQCSDFLNEEKLAAHRRFLHRLSRRRARDQRLKIFTTNYDLCFERAASALGGIAIDGFSFTAPRRYDPRYFNYDLVRRPRSGEDASYLEGVFLLYKLHGSVSWARKSDGTLLEEMKPTPDEACLIYPAAGKYQQSFSQPHLESMAQYLSAVREPNTCVVVAGFGFNDDHLSEPLLAAVQSNPHLRLIIVDPYAEQQTTGENKYWQAFNSLACKGEDIWFVAADFEAFSEMVPDLKSLTPADTLMKAVQGVIKPS</sequence>
<keyword evidence="3" id="KW-1185">Reference proteome</keyword>
<gene>
    <name evidence="2" type="ORF">F2Q65_15295</name>
</gene>
<name>A0A5M8FF93_9GAMM</name>
<dbReference type="EMBL" id="VWXX01000031">
    <property type="protein sequence ID" value="KAA6183558.1"/>
    <property type="molecule type" value="Genomic_DNA"/>
</dbReference>
<organism evidence="2 3">
    <name type="scientific">Thiohalocapsa marina</name>
    <dbReference type="NCBI Taxonomy" id="424902"/>
    <lineage>
        <taxon>Bacteria</taxon>
        <taxon>Pseudomonadati</taxon>
        <taxon>Pseudomonadota</taxon>
        <taxon>Gammaproteobacteria</taxon>
        <taxon>Chromatiales</taxon>
        <taxon>Chromatiaceae</taxon>
        <taxon>Thiohalocapsa</taxon>
    </lineage>
</organism>
<evidence type="ECO:0000256" key="1">
    <source>
        <dbReference type="SAM" id="MobiDB-lite"/>
    </source>
</evidence>
<feature type="region of interest" description="Disordered" evidence="1">
    <location>
        <begin position="1"/>
        <end position="36"/>
    </location>
</feature>
<evidence type="ECO:0000313" key="2">
    <source>
        <dbReference type="EMBL" id="KAA6183558.1"/>
    </source>
</evidence>
<dbReference type="SUPFAM" id="SSF52467">
    <property type="entry name" value="DHS-like NAD/FAD-binding domain"/>
    <property type="match status" value="1"/>
</dbReference>
<dbReference type="AlphaFoldDB" id="A0A5M8FF93"/>
<dbReference type="Pfam" id="PF13289">
    <property type="entry name" value="SIR2_2"/>
    <property type="match status" value="1"/>
</dbReference>
<accession>A0A5M8FF93</accession>